<dbReference type="KEGG" id="goe:100903367"/>
<dbReference type="Proteomes" id="UP000694867">
    <property type="component" value="Unplaced"/>
</dbReference>
<dbReference type="AlphaFoldDB" id="A0AAJ7L4Z8"/>
<feature type="region of interest" description="Disordered" evidence="1">
    <location>
        <begin position="148"/>
        <end position="223"/>
    </location>
</feature>
<name>A0AAJ7L4Z8_9ACAR</name>
<organism evidence="2 3">
    <name type="scientific">Galendromus occidentalis</name>
    <name type="common">western predatory mite</name>
    <dbReference type="NCBI Taxonomy" id="34638"/>
    <lineage>
        <taxon>Eukaryota</taxon>
        <taxon>Metazoa</taxon>
        <taxon>Ecdysozoa</taxon>
        <taxon>Arthropoda</taxon>
        <taxon>Chelicerata</taxon>
        <taxon>Arachnida</taxon>
        <taxon>Acari</taxon>
        <taxon>Parasitiformes</taxon>
        <taxon>Mesostigmata</taxon>
        <taxon>Gamasina</taxon>
        <taxon>Phytoseioidea</taxon>
        <taxon>Phytoseiidae</taxon>
        <taxon>Typhlodrominae</taxon>
        <taxon>Galendromus</taxon>
    </lineage>
</organism>
<sequence length="650" mass="72497">MKLIRWMEQHIRGGRKKDKEDKEKGKQSKKNRKLQRGYDDAGSIVKLQENELQNSVREQTTSAVESLLGPLYSAREQTVTLVENGFKGNYHCNIGLEPASDRSAFVDSQLGEGEVYSEIPDTPPPPAPPSIANRIPLQHIRCIGQTAQSAVGDAASQAQHNAETPRERSRIKTNPWFVSSPQSPCCSSSTSGDSGAWTATSSDRSGRLTHSQEGQTPRDNASHDWYYADSASSTTSLTKKASAINASQLYQNVFPLEERIPSAQKASGGRVLYRYPSGTHISTAGNLNRCFQRRPESARTYRKSYFMNQYGGDTPDFTSSEDEAFSDDYQTESGNSDMPSVRKRSSHENRKISHSSAVCANDGRDIFGKTNDLRQLIPGRRSSQVQFPYTSGLPGKTGLTGCLRNPSPLKTPGMGDDWSRPQKTVERQMRQQENFLLHRELLQFKQFLLMRTLENMGSELNMNRNILLSSPQMRQRHFLRHHDLQGPPAQNISRQQVPTGHFVQANDTRLPLHQPPRGVPHQSPRLAPNMLHCSPLKDLRSRNPQMSPRTPRLSRTVAHQLDQTSQIPQLPQIPRLETGFDRIPGLSPNLSRSNNPRLLCSPKIGVRVNPAASPQIGRPIFAKPKGVPRTTTIDFQAFSSPSRKQAGETA</sequence>
<evidence type="ECO:0000313" key="3">
    <source>
        <dbReference type="RefSeq" id="XP_018495082.1"/>
    </source>
</evidence>
<evidence type="ECO:0000256" key="1">
    <source>
        <dbReference type="SAM" id="MobiDB-lite"/>
    </source>
</evidence>
<evidence type="ECO:0000313" key="2">
    <source>
        <dbReference type="Proteomes" id="UP000694867"/>
    </source>
</evidence>
<feature type="compositionally biased region" description="Acidic residues" evidence="1">
    <location>
        <begin position="319"/>
        <end position="330"/>
    </location>
</feature>
<feature type="region of interest" description="Disordered" evidence="1">
    <location>
        <begin position="1"/>
        <end position="42"/>
    </location>
</feature>
<proteinExistence type="predicted"/>
<accession>A0AAJ7L4Z8</accession>
<feature type="compositionally biased region" description="Polar residues" evidence="1">
    <location>
        <begin position="208"/>
        <end position="219"/>
    </location>
</feature>
<feature type="region of interest" description="Disordered" evidence="1">
    <location>
        <begin position="312"/>
        <end position="355"/>
    </location>
</feature>
<gene>
    <name evidence="3" type="primary">LOC100903367</name>
</gene>
<protein>
    <submittedName>
        <fullName evidence="3">Uncharacterized protein LOC100903367</fullName>
    </submittedName>
</protein>
<dbReference type="GeneID" id="100903367"/>
<keyword evidence="2" id="KW-1185">Reference proteome</keyword>
<dbReference type="RefSeq" id="XP_018495082.1">
    <property type="nucleotide sequence ID" value="XM_018639566.1"/>
</dbReference>
<reference evidence="3" key="1">
    <citation type="submission" date="2025-08" db="UniProtKB">
        <authorList>
            <consortium name="RefSeq"/>
        </authorList>
    </citation>
    <scope>IDENTIFICATION</scope>
</reference>
<feature type="region of interest" description="Disordered" evidence="1">
    <location>
        <begin position="396"/>
        <end position="417"/>
    </location>
</feature>
<feature type="compositionally biased region" description="Low complexity" evidence="1">
    <location>
        <begin position="179"/>
        <end position="202"/>
    </location>
</feature>
<feature type="compositionally biased region" description="Basic and acidic residues" evidence="1">
    <location>
        <begin position="1"/>
        <end position="26"/>
    </location>
</feature>